<reference evidence="2" key="1">
    <citation type="submission" date="2013-10" db="EMBL/GenBank/DDBJ databases">
        <title>Genomic analysis of the causative agents of coccidiosis in chickens.</title>
        <authorList>
            <person name="Reid A.J."/>
            <person name="Blake D."/>
            <person name="Billington K."/>
            <person name="Browne H."/>
            <person name="Dunn M."/>
            <person name="Hung S."/>
            <person name="Kawahara F."/>
            <person name="Miranda-Saavedra D."/>
            <person name="Mourier T."/>
            <person name="Nagra H."/>
            <person name="Otto T.D."/>
            <person name="Rawlings N."/>
            <person name="Sanchez A."/>
            <person name="Sanders M."/>
            <person name="Subramaniam C."/>
            <person name="Tay Y."/>
            <person name="Dear P."/>
            <person name="Doerig C."/>
            <person name="Gruber A."/>
            <person name="Parkinson J."/>
            <person name="Shirley M."/>
            <person name="Wan K.L."/>
            <person name="Berriman M."/>
            <person name="Tomley F."/>
            <person name="Pain A."/>
        </authorList>
    </citation>
    <scope>NUCLEOTIDE SEQUENCE [LARGE SCALE GENOMIC DNA]</scope>
    <source>
        <strain evidence="2">Houghton</strain>
    </source>
</reference>
<protein>
    <submittedName>
        <fullName evidence="2">Uncharacterized protein</fullName>
    </submittedName>
</protein>
<dbReference type="AlphaFoldDB" id="U6G1H5"/>
<dbReference type="Proteomes" id="UP000018201">
    <property type="component" value="Unassembled WGS sequence"/>
</dbReference>
<gene>
    <name evidence="2" type="ORF">EPH_0031160</name>
</gene>
<keyword evidence="1" id="KW-0175">Coiled coil</keyword>
<accession>U6G1H5</accession>
<evidence type="ECO:0000313" key="2">
    <source>
        <dbReference type="EMBL" id="CDI74121.1"/>
    </source>
</evidence>
<proteinExistence type="predicted"/>
<name>U6G1H5_9EIME</name>
<evidence type="ECO:0000256" key="1">
    <source>
        <dbReference type="SAM" id="Coils"/>
    </source>
</evidence>
<feature type="coiled-coil region" evidence="1">
    <location>
        <begin position="137"/>
        <end position="164"/>
    </location>
</feature>
<dbReference type="OrthoDB" id="329148at2759"/>
<sequence>MEVDKIIPSQFVYPPAPTDFGSAEMDPPVGFYNTTSPPAAAAAAGVGAAAGLAAGASGVVGSGLPGQMSEFVYPSSLEMNSSPPPFDAGGPWAQKGVFVRPSTSSTERMHTYGKIPPRGWIDHAKEWLNSFMEGLQERQQQQQQQQLQQQLQQQRQQQLQQLQQEALYAGA</sequence>
<dbReference type="VEuPathDB" id="ToxoDB:EPH_0031160"/>
<keyword evidence="3" id="KW-1185">Reference proteome</keyword>
<reference evidence="2" key="2">
    <citation type="submission" date="2013-10" db="EMBL/GenBank/DDBJ databases">
        <authorList>
            <person name="Aslett M."/>
        </authorList>
    </citation>
    <scope>NUCLEOTIDE SEQUENCE [LARGE SCALE GENOMIC DNA]</scope>
    <source>
        <strain evidence="2">Houghton</strain>
    </source>
</reference>
<organism evidence="2 3">
    <name type="scientific">Eimeria praecox</name>
    <dbReference type="NCBI Taxonomy" id="51316"/>
    <lineage>
        <taxon>Eukaryota</taxon>
        <taxon>Sar</taxon>
        <taxon>Alveolata</taxon>
        <taxon>Apicomplexa</taxon>
        <taxon>Conoidasida</taxon>
        <taxon>Coccidia</taxon>
        <taxon>Eucoccidiorida</taxon>
        <taxon>Eimeriorina</taxon>
        <taxon>Eimeriidae</taxon>
        <taxon>Eimeria</taxon>
    </lineage>
</organism>
<dbReference type="EMBL" id="HG689758">
    <property type="protein sequence ID" value="CDI74121.1"/>
    <property type="molecule type" value="Genomic_DNA"/>
</dbReference>
<evidence type="ECO:0000313" key="3">
    <source>
        <dbReference type="Proteomes" id="UP000018201"/>
    </source>
</evidence>